<dbReference type="GO" id="GO:0030267">
    <property type="term" value="F:glyoxylate reductase (NADPH) activity"/>
    <property type="evidence" value="ECO:0007669"/>
    <property type="project" value="TreeGrafter"/>
</dbReference>
<evidence type="ECO:0008006" key="8">
    <source>
        <dbReference type="Google" id="ProtNLM"/>
    </source>
</evidence>
<dbReference type="InterPro" id="IPR050223">
    <property type="entry name" value="D-isomer_2-hydroxyacid_DH"/>
</dbReference>
<dbReference type="PANTHER" id="PTHR10996">
    <property type="entry name" value="2-HYDROXYACID DEHYDROGENASE-RELATED"/>
    <property type="match status" value="1"/>
</dbReference>
<feature type="domain" description="D-isomer specific 2-hydroxyacid dehydrogenase NAD-binding" evidence="5">
    <location>
        <begin position="202"/>
        <end position="353"/>
    </location>
</feature>
<dbReference type="SUPFAM" id="SSF52283">
    <property type="entry name" value="Formate/glycerate dehydrogenase catalytic domain-like"/>
    <property type="match status" value="1"/>
</dbReference>
<dbReference type="InterPro" id="IPR006139">
    <property type="entry name" value="D-isomer_2_OHA_DH_cat_dom"/>
</dbReference>
<dbReference type="OrthoDB" id="298012at2759"/>
<feature type="domain" description="D-isomer specific 2-hydroxyacid dehydrogenase catalytic" evidence="4">
    <location>
        <begin position="68"/>
        <end position="378"/>
    </location>
</feature>
<accession>A0A5E8BX39</accession>
<evidence type="ECO:0000313" key="6">
    <source>
        <dbReference type="EMBL" id="VVT53285.1"/>
    </source>
</evidence>
<dbReference type="RefSeq" id="XP_031854105.1">
    <property type="nucleotide sequence ID" value="XM_031998214.1"/>
</dbReference>
<keyword evidence="1 3" id="KW-0560">Oxidoreductase</keyword>
<protein>
    <recommendedName>
        <fullName evidence="8">D-isomer specific 2-hydroxyacid dehydrogenase NAD-binding domain-containing protein</fullName>
    </recommendedName>
</protein>
<dbReference type="EMBL" id="CABVLU010000003">
    <property type="protein sequence ID" value="VVT53285.1"/>
    <property type="molecule type" value="Genomic_DNA"/>
</dbReference>
<sequence length="390" mass="42386">MNNIQSPLTVKPKVLIFNDYYADTKEFAVFSQTFKCVHYKFSTRDAFIKDMQSVHSDTVAFLCMFCGLDPIGSLTADLVPHLPQSLRIIVSSSVGYDHFDTRALAARSPPILFCNTPGTGAAAPVADHALLLTLSLYRQQPAFERVLALSGDMAAARALLTSGRPWDASAGRPLLADLKYRDDSKHHILEVSASFGDRVGDRPVEEPRGHTVAVLGFGPIGRAIGARLSAIGMHVCYYSRNPAPASVTEKLGYHAKHYSRLADILPRAQLVVAALPLTPQTRHLLNDDTLALLPQGARVINVGRGATVDSAALLRALRSGRIHGAGLDVIEGEPQIEPGLLDRWDVIITPHIGSSTRQNAIQAQGVCMTNITAFFENRIDSVKAVNKEFF</sequence>
<comment type="similarity">
    <text evidence="3">Belongs to the D-isomer specific 2-hydroxyacid dehydrogenase family.</text>
</comment>
<organism evidence="6 7">
    <name type="scientific">Magnusiomyces paraingens</name>
    <dbReference type="NCBI Taxonomy" id="2606893"/>
    <lineage>
        <taxon>Eukaryota</taxon>
        <taxon>Fungi</taxon>
        <taxon>Dikarya</taxon>
        <taxon>Ascomycota</taxon>
        <taxon>Saccharomycotina</taxon>
        <taxon>Dipodascomycetes</taxon>
        <taxon>Dipodascales</taxon>
        <taxon>Dipodascaceae</taxon>
        <taxon>Magnusiomyces</taxon>
    </lineage>
</organism>
<proteinExistence type="inferred from homology"/>
<dbReference type="GeneID" id="43582314"/>
<dbReference type="Pfam" id="PF00389">
    <property type="entry name" value="2-Hacid_dh"/>
    <property type="match status" value="1"/>
</dbReference>
<name>A0A5E8BX39_9ASCO</name>
<evidence type="ECO:0000259" key="5">
    <source>
        <dbReference type="Pfam" id="PF02826"/>
    </source>
</evidence>
<gene>
    <name evidence="6" type="ORF">SAPINGB_P003496</name>
</gene>
<evidence type="ECO:0000256" key="2">
    <source>
        <dbReference type="ARBA" id="ARBA00023027"/>
    </source>
</evidence>
<evidence type="ECO:0000313" key="7">
    <source>
        <dbReference type="Proteomes" id="UP000398389"/>
    </source>
</evidence>
<dbReference type="Gene3D" id="3.40.50.720">
    <property type="entry name" value="NAD(P)-binding Rossmann-like Domain"/>
    <property type="match status" value="3"/>
</dbReference>
<dbReference type="PANTHER" id="PTHR10996:SF178">
    <property type="entry name" value="2-HYDROXYACID DEHYDROGENASE YGL185C-RELATED"/>
    <property type="match status" value="1"/>
</dbReference>
<dbReference type="GO" id="GO:0051287">
    <property type="term" value="F:NAD binding"/>
    <property type="evidence" value="ECO:0007669"/>
    <property type="project" value="InterPro"/>
</dbReference>
<dbReference type="GO" id="GO:0016618">
    <property type="term" value="F:hydroxypyruvate reductase [NAD(P)H] activity"/>
    <property type="evidence" value="ECO:0007669"/>
    <property type="project" value="TreeGrafter"/>
</dbReference>
<evidence type="ECO:0000256" key="3">
    <source>
        <dbReference type="RuleBase" id="RU003719"/>
    </source>
</evidence>
<dbReference type="InterPro" id="IPR006140">
    <property type="entry name" value="D-isomer_DH_NAD-bd"/>
</dbReference>
<dbReference type="GO" id="GO:0005829">
    <property type="term" value="C:cytosol"/>
    <property type="evidence" value="ECO:0007669"/>
    <property type="project" value="TreeGrafter"/>
</dbReference>
<dbReference type="AlphaFoldDB" id="A0A5E8BX39"/>
<keyword evidence="2" id="KW-0520">NAD</keyword>
<dbReference type="SUPFAM" id="SSF51735">
    <property type="entry name" value="NAD(P)-binding Rossmann-fold domains"/>
    <property type="match status" value="1"/>
</dbReference>
<reference evidence="6 7" key="1">
    <citation type="submission" date="2019-09" db="EMBL/GenBank/DDBJ databases">
        <authorList>
            <person name="Brejova B."/>
        </authorList>
    </citation>
    <scope>NUCLEOTIDE SEQUENCE [LARGE SCALE GENOMIC DNA]</scope>
</reference>
<evidence type="ECO:0000259" key="4">
    <source>
        <dbReference type="Pfam" id="PF00389"/>
    </source>
</evidence>
<dbReference type="Proteomes" id="UP000398389">
    <property type="component" value="Unassembled WGS sequence"/>
</dbReference>
<dbReference type="InterPro" id="IPR036291">
    <property type="entry name" value="NAD(P)-bd_dom_sf"/>
</dbReference>
<keyword evidence="7" id="KW-1185">Reference proteome</keyword>
<evidence type="ECO:0000256" key="1">
    <source>
        <dbReference type="ARBA" id="ARBA00023002"/>
    </source>
</evidence>
<dbReference type="Pfam" id="PF02826">
    <property type="entry name" value="2-Hacid_dh_C"/>
    <property type="match status" value="1"/>
</dbReference>